<dbReference type="EMBL" id="JAPFFF010000003">
    <property type="protein sequence ID" value="KAK8894665.1"/>
    <property type="molecule type" value="Genomic_DNA"/>
</dbReference>
<reference evidence="2 3" key="1">
    <citation type="submission" date="2024-04" db="EMBL/GenBank/DDBJ databases">
        <title>Tritrichomonas musculus Genome.</title>
        <authorList>
            <person name="Alves-Ferreira E."/>
            <person name="Grigg M."/>
            <person name="Lorenzi H."/>
            <person name="Galac M."/>
        </authorList>
    </citation>
    <scope>NUCLEOTIDE SEQUENCE [LARGE SCALE GENOMIC DNA]</scope>
    <source>
        <strain evidence="2 3">EAF2021</strain>
    </source>
</reference>
<dbReference type="PANTHER" id="PTHR45661">
    <property type="entry name" value="SURFACE ANTIGEN"/>
    <property type="match status" value="1"/>
</dbReference>
<feature type="chain" id="PRO_5047403942" description="Surface antigen BspA-like" evidence="1">
    <location>
        <begin position="20"/>
        <end position="851"/>
    </location>
</feature>
<dbReference type="InterPro" id="IPR032675">
    <property type="entry name" value="LRR_dom_sf"/>
</dbReference>
<keyword evidence="3" id="KW-1185">Reference proteome</keyword>
<dbReference type="SUPFAM" id="SSF52058">
    <property type="entry name" value="L domain-like"/>
    <property type="match status" value="2"/>
</dbReference>
<dbReference type="InterPro" id="IPR053139">
    <property type="entry name" value="Surface_bspA-like"/>
</dbReference>
<protein>
    <recommendedName>
        <fullName evidence="4">Surface antigen BspA-like</fullName>
    </recommendedName>
</protein>
<proteinExistence type="predicted"/>
<dbReference type="Proteomes" id="UP001470230">
    <property type="component" value="Unassembled WGS sequence"/>
</dbReference>
<sequence>MFLPFFTWVLSVRSDYSVATCPHRTCKADQATVIEVADISSGKFCGCTNYGNKDFSFSEADNHPTYIPQNMFARATINKVTVSKFIQSIETGAFDDCKITTLDLGSAEALTSVSQGAFYLAKITSAVTFPEKCTSFGESSFERSKMVSLDFSKVKGMLLSSNRLFYHAEISDTLTFPQSIDTSGGSIIGEDIFFISEIKKLDLSKSSSITTLYPNIFSNVFVTESFVFHPQVTKIQDNAFQGANIKGTFKLPQKLLSVSSEAFSSCTLETLDFSAAADYKTIGQQSFKSVKIEKGITFNNKLETIGNKAFENSVINTLDMSTATSLEDIQSSAFKGAEILQKVVLPTSLKSIGTNAFEESTATLLTLSQATNLHTIDDDAFLNANIPNVQNFPASLLRIGKRAFKGTKLQTVNCHENSKIFKIDESAFEGIITLFSGRIKALLIEDNAFSGCYNLVATIDILPGGKVGDNAFKNCYQLEGPLTISPFSKLNTTIGSNAFQNAGIISCTIPEIKLISSSAFENCSRLESISSLNVETISASAFRYDSKLVVQTIRSKLIAANAFEQCRKLGAEITLDVTYKKDYELPDDVLIGESAFAECNNLETLNINVDETISNITTVTSLFNTPKIGKKAFHRSGLKGPLNIPFIVKDIGEDAFSFTPSLNSLTIEPGKTIDLTIQNQAFYHSAIANNLFIPYQVISIGELAFAFNKIPSLTIAGTGLGSDEYTSIDSRAFYSCNLLKKLTFGDDNTHFDKTVFRGCLLEKLELGEGIDEIPEEAFYGMSSITGSINIPNSVESVGSRAFSGCNKINEISFSDGSQCASIGDAAFYGCTAMTKSQLPKLIEAISPYRPY</sequence>
<feature type="signal peptide" evidence="1">
    <location>
        <begin position="1"/>
        <end position="19"/>
    </location>
</feature>
<name>A0ABR2KXE1_9EUKA</name>
<gene>
    <name evidence="2" type="ORF">M9Y10_023102</name>
</gene>
<evidence type="ECO:0000313" key="2">
    <source>
        <dbReference type="EMBL" id="KAK8894665.1"/>
    </source>
</evidence>
<evidence type="ECO:0008006" key="4">
    <source>
        <dbReference type="Google" id="ProtNLM"/>
    </source>
</evidence>
<accession>A0ABR2KXE1</accession>
<organism evidence="2 3">
    <name type="scientific">Tritrichomonas musculus</name>
    <dbReference type="NCBI Taxonomy" id="1915356"/>
    <lineage>
        <taxon>Eukaryota</taxon>
        <taxon>Metamonada</taxon>
        <taxon>Parabasalia</taxon>
        <taxon>Tritrichomonadida</taxon>
        <taxon>Tritrichomonadidae</taxon>
        <taxon>Tritrichomonas</taxon>
    </lineage>
</organism>
<evidence type="ECO:0000313" key="3">
    <source>
        <dbReference type="Proteomes" id="UP001470230"/>
    </source>
</evidence>
<comment type="caution">
    <text evidence="2">The sequence shown here is derived from an EMBL/GenBank/DDBJ whole genome shotgun (WGS) entry which is preliminary data.</text>
</comment>
<dbReference type="InterPro" id="IPR026906">
    <property type="entry name" value="LRR_5"/>
</dbReference>
<evidence type="ECO:0000256" key="1">
    <source>
        <dbReference type="SAM" id="SignalP"/>
    </source>
</evidence>
<dbReference type="PANTHER" id="PTHR45661:SF3">
    <property type="entry name" value="IG-LIKE DOMAIN-CONTAINING PROTEIN"/>
    <property type="match status" value="1"/>
</dbReference>
<keyword evidence="1" id="KW-0732">Signal</keyword>
<dbReference type="Pfam" id="PF13306">
    <property type="entry name" value="LRR_5"/>
    <property type="match status" value="4"/>
</dbReference>
<dbReference type="Gene3D" id="3.80.10.10">
    <property type="entry name" value="Ribonuclease Inhibitor"/>
    <property type="match status" value="5"/>
</dbReference>